<feature type="compositionally biased region" description="Basic and acidic residues" evidence="3">
    <location>
        <begin position="143"/>
        <end position="193"/>
    </location>
</feature>
<keyword evidence="1 2" id="KW-0694">RNA-binding</keyword>
<evidence type="ECO:0000259" key="4">
    <source>
        <dbReference type="PROSITE" id="PS50102"/>
    </source>
</evidence>
<evidence type="ECO:0000256" key="1">
    <source>
        <dbReference type="ARBA" id="ARBA00022884"/>
    </source>
</evidence>
<dbReference type="CDD" id="cd12411">
    <property type="entry name" value="RRM_ist3_like"/>
    <property type="match status" value="1"/>
</dbReference>
<dbReference type="InterPro" id="IPR012677">
    <property type="entry name" value="Nucleotide-bd_a/b_plait_sf"/>
</dbReference>
<dbReference type="GO" id="GO:0005686">
    <property type="term" value="C:U2 snRNP"/>
    <property type="evidence" value="ECO:0007669"/>
    <property type="project" value="TreeGrafter"/>
</dbReference>
<dbReference type="EMBL" id="CP017555">
    <property type="protein sequence ID" value="AOW02964.1"/>
    <property type="molecule type" value="Genomic_DNA"/>
</dbReference>
<proteinExistence type="predicted"/>
<feature type="compositionally biased region" description="Polar residues" evidence="3">
    <location>
        <begin position="292"/>
        <end position="304"/>
    </location>
</feature>
<dbReference type="InterPro" id="IPR035979">
    <property type="entry name" value="RBD_domain_sf"/>
</dbReference>
<feature type="compositionally biased region" description="Basic and acidic residues" evidence="3">
    <location>
        <begin position="213"/>
        <end position="267"/>
    </location>
</feature>
<accession>A0A1D8NBF6</accession>
<dbReference type="GO" id="GO:0071011">
    <property type="term" value="C:precatalytic spliceosome"/>
    <property type="evidence" value="ECO:0007669"/>
    <property type="project" value="TreeGrafter"/>
</dbReference>
<dbReference type="VEuPathDB" id="FungiDB:YALI0_C16368g"/>
<feature type="domain" description="RRM" evidence="4">
    <location>
        <begin position="33"/>
        <end position="111"/>
    </location>
</feature>
<feature type="compositionally biased region" description="Basic and acidic residues" evidence="3">
    <location>
        <begin position="275"/>
        <end position="291"/>
    </location>
</feature>
<reference evidence="5 6" key="1">
    <citation type="journal article" date="2016" name="PLoS ONE">
        <title>Sequence Assembly of Yarrowia lipolytica Strain W29/CLIB89 Shows Transposable Element Diversity.</title>
        <authorList>
            <person name="Magnan C."/>
            <person name="Yu J."/>
            <person name="Chang I."/>
            <person name="Jahn E."/>
            <person name="Kanomata Y."/>
            <person name="Wu J."/>
            <person name="Zeller M."/>
            <person name="Oakes M."/>
            <person name="Baldi P."/>
            <person name="Sandmeyer S."/>
        </authorList>
    </citation>
    <scope>NUCLEOTIDE SEQUENCE [LARGE SCALE GENOMIC DNA]</scope>
    <source>
        <strain evidence="6">CLIB89(W29)</strain>
    </source>
</reference>
<dbReference type="GO" id="GO:0000398">
    <property type="term" value="P:mRNA splicing, via spliceosome"/>
    <property type="evidence" value="ECO:0007669"/>
    <property type="project" value="InterPro"/>
</dbReference>
<dbReference type="InterPro" id="IPR000504">
    <property type="entry name" value="RRM_dom"/>
</dbReference>
<name>A0A1D8NBF6_YARLL</name>
<dbReference type="OMA" id="GSWHVDY"/>
<evidence type="ECO:0000313" key="6">
    <source>
        <dbReference type="Proteomes" id="UP000182444"/>
    </source>
</evidence>
<dbReference type="FunFam" id="3.30.70.330:FF:001149">
    <property type="entry name" value="RNA binding motif protein X-linked 2"/>
    <property type="match status" value="1"/>
</dbReference>
<organism evidence="5 6">
    <name type="scientific">Yarrowia lipolytica</name>
    <name type="common">Candida lipolytica</name>
    <dbReference type="NCBI Taxonomy" id="4952"/>
    <lineage>
        <taxon>Eukaryota</taxon>
        <taxon>Fungi</taxon>
        <taxon>Dikarya</taxon>
        <taxon>Ascomycota</taxon>
        <taxon>Saccharomycotina</taxon>
        <taxon>Dipodascomycetes</taxon>
        <taxon>Dipodascales</taxon>
        <taxon>Dipodascales incertae sedis</taxon>
        <taxon>Yarrowia</taxon>
    </lineage>
</organism>
<dbReference type="SMART" id="SM00360">
    <property type="entry name" value="RRM"/>
    <property type="match status" value="1"/>
</dbReference>
<dbReference type="SUPFAM" id="SSF54928">
    <property type="entry name" value="RNA-binding domain, RBD"/>
    <property type="match status" value="1"/>
</dbReference>
<feature type="region of interest" description="Disordered" evidence="3">
    <location>
        <begin position="130"/>
        <end position="320"/>
    </location>
</feature>
<dbReference type="PANTHER" id="PTHR45880">
    <property type="entry name" value="RNA-BINDING MOTIF PROTEIN, X-LINKED 2"/>
    <property type="match status" value="1"/>
</dbReference>
<dbReference type="GO" id="GO:0003723">
    <property type="term" value="F:RNA binding"/>
    <property type="evidence" value="ECO:0007669"/>
    <property type="project" value="UniProtKB-UniRule"/>
</dbReference>
<evidence type="ECO:0000256" key="3">
    <source>
        <dbReference type="SAM" id="MobiDB-lite"/>
    </source>
</evidence>
<sequence length="320" mass="36934">MNAIRKTTQINNQELAEGTSISASWHNDYNDTAYIYIGGLESKLTEMDIATVFSQFGNPTHVKLSRDQKTGKSRGFAWLKYEDQRSTVLAVDNFNGVELLGRTMRVDHTYYESRDEEGDAKEVEMLNKARNQRLGRQSGDGGGDERNDHEDRSRDERDRRSHHSSRDRSPNARDTRERRSHRSSRDRSPGDRQRSHRRSRRSRDDDNKDGEEIERSRRSLDDMGRIGGERNRRGGDSKNDGERSSRRSRDDGSSRRSRRSRGDGSRERSRKQSRRDRSTSRDRSGERESETARGSTKLESTANQDPDLVDPMAAYFADKK</sequence>
<dbReference type="AlphaFoldDB" id="A0A1D8NBF6"/>
<evidence type="ECO:0000313" key="5">
    <source>
        <dbReference type="EMBL" id="AOW02964.1"/>
    </source>
</evidence>
<evidence type="ECO:0000256" key="2">
    <source>
        <dbReference type="PROSITE-ProRule" id="PRU00176"/>
    </source>
</evidence>
<gene>
    <name evidence="5" type="ORF">YALI1_C23415g</name>
</gene>
<dbReference type="Gene3D" id="3.30.70.330">
    <property type="match status" value="1"/>
</dbReference>
<dbReference type="GeneID" id="2909744"/>
<dbReference type="Proteomes" id="UP000182444">
    <property type="component" value="Chromosome 1C"/>
</dbReference>
<protein>
    <recommendedName>
        <fullName evidence="4">RRM domain-containing protein</fullName>
    </recommendedName>
</protein>
<dbReference type="InterPro" id="IPR051847">
    <property type="entry name" value="RNA_proc/Spliceosome_comp"/>
</dbReference>
<dbReference type="PROSITE" id="PS50102">
    <property type="entry name" value="RRM"/>
    <property type="match status" value="1"/>
</dbReference>
<dbReference type="eggNOG" id="KOG0126">
    <property type="taxonomic scope" value="Eukaryota"/>
</dbReference>
<dbReference type="PANTHER" id="PTHR45880:SF1">
    <property type="entry name" value="RNA-BINDING MOTIF PROTEIN, X-LINKED 2"/>
    <property type="match status" value="1"/>
</dbReference>
<dbReference type="GO" id="GO:0071013">
    <property type="term" value="C:catalytic step 2 spliceosome"/>
    <property type="evidence" value="ECO:0007669"/>
    <property type="project" value="TreeGrafter"/>
</dbReference>
<dbReference type="RefSeq" id="XP_501900.4">
    <property type="nucleotide sequence ID" value="XM_501900.4"/>
</dbReference>
<dbReference type="Pfam" id="PF00076">
    <property type="entry name" value="RRM_1"/>
    <property type="match status" value="1"/>
</dbReference>
<dbReference type="VEuPathDB" id="FungiDB:YALI1_C23415g"/>
<dbReference type="KEGG" id="yli:2909744"/>
<dbReference type="InterPro" id="IPR045844">
    <property type="entry name" value="RRM_Ist3-like"/>
</dbReference>